<sequence length="58" mass="6205">MSPAPERDGPGTQAPDPGVWFFSFGNRVGDKIPLTTWECRGRNALRETSDGDAGLRGG</sequence>
<dbReference type="EMBL" id="CAGS01000020">
    <property type="protein sequence ID" value="CCF82467.1"/>
    <property type="molecule type" value="Genomic_DNA"/>
</dbReference>
<dbReference type="Proteomes" id="UP000004221">
    <property type="component" value="Unassembled WGS sequence"/>
</dbReference>
<evidence type="ECO:0000313" key="1">
    <source>
        <dbReference type="EMBL" id="CCF82467.1"/>
    </source>
</evidence>
<organism evidence="1 2">
    <name type="scientific">Nitrolancea hollandica Lb</name>
    <dbReference type="NCBI Taxonomy" id="1129897"/>
    <lineage>
        <taxon>Bacteria</taxon>
        <taxon>Pseudomonadati</taxon>
        <taxon>Thermomicrobiota</taxon>
        <taxon>Thermomicrobia</taxon>
        <taxon>Sphaerobacterales</taxon>
        <taxon>Sphaerobacterineae</taxon>
        <taxon>Sphaerobacteraceae</taxon>
        <taxon>Nitrolancea</taxon>
    </lineage>
</organism>
<evidence type="ECO:0000313" key="2">
    <source>
        <dbReference type="Proteomes" id="UP000004221"/>
    </source>
</evidence>
<keyword evidence="2" id="KW-1185">Reference proteome</keyword>
<protein>
    <submittedName>
        <fullName evidence="1">Uncharacterized protein</fullName>
    </submittedName>
</protein>
<name>I4ECQ5_9BACT</name>
<gene>
    <name evidence="1" type="ORF">NITHO_1160014</name>
</gene>
<dbReference type="AlphaFoldDB" id="I4ECQ5"/>
<comment type="caution">
    <text evidence="1">The sequence shown here is derived from an EMBL/GenBank/DDBJ whole genome shotgun (WGS) entry which is preliminary data.</text>
</comment>
<reference evidence="1 2" key="1">
    <citation type="journal article" date="2012" name="ISME J.">
        <title>Nitrification expanded: discovery, physiology and genomics of a nitrite-oxidizing bacterium from the phylum Chloroflexi.</title>
        <authorList>
            <person name="Sorokin D.Y."/>
            <person name="Lucker S."/>
            <person name="Vejmelkova D."/>
            <person name="Kostrikina N.A."/>
            <person name="Kleerebezem R."/>
            <person name="Rijpstra W.I."/>
            <person name="Damste J.S."/>
            <person name="Le Paslier D."/>
            <person name="Muyzer G."/>
            <person name="Wagner M."/>
            <person name="van Loosdrecht M.C."/>
            <person name="Daims H."/>
        </authorList>
    </citation>
    <scope>NUCLEOTIDE SEQUENCE [LARGE SCALE GENOMIC DNA]</scope>
    <source>
        <strain evidence="2">none</strain>
    </source>
</reference>
<proteinExistence type="predicted"/>
<accession>I4ECQ5</accession>